<dbReference type="Pfam" id="PF00856">
    <property type="entry name" value="SET"/>
    <property type="match status" value="1"/>
</dbReference>
<sequence length="1545" mass="170683">MSLLKLLFELPDAGGQCNFTMEEQEDLIAFEQNLDQEDFVANFELPETHTQLAFLQDGGSGTRQVNDVQTLDLHAANVGEIQKGFVKGWDDDDVGSLQHNEQLQSVANEIPNGFGKDGGGGKNVAAAAVAALHQDNQQKVKNLKLPIESEAHIAGLKNNNKDQVGVLGHQMKQVDSSSLYNRDESSSRCRTTAEPSWVHSEEMEKTICGGTANDKSTVPLDSKKQFANLKHAETGHPLWIKWRGKWQTAIQCHIEDCRMATVKAKPTYGKKKYIVVYMVRTRMYLWVDEQNVCPLTENPSPLVSGYHLEWREMVAADTGAPRRRLFLSLGWDMLDISDRLHILGVIERARCVDVWKGFVKEATEAHMYSDLGGLLVRIQAVIEPLYVRRSWVDGRLTSWTHECLTAISAATIEKLTKELIKAILWDSAASLWEIPVPPELEVEWTDWKGDAFDELTKTDSGVAAAALPVDSSSAQQPPLTSSNPKIEQGSSNLSWSRMTQMPEGNGKVVQQQDRTPQKELKLDKLSDMIPSSTATVKVCVEKFLLSPHPPSSTPHPLSSVAHPSSAAHPPSSAAHLPSSASHPPSSVHHPLPSSAAAHAPSCKRKADTWGCSAYLKSRKRRCRQEAQVGIYCQKHQGLAVNPVSPDPNCIGKTASGSQCTHVVKDGSLYCMQHGIQETERVRGEKPPLVVVAATTTSDGGGGGGGQVVGLNNTNTTGEQQPQQQGQQQQQQMSSSSAEPRCMGRTRRFEECLRRAKSGSKYCEKHVRGSSLSSSSAAGACGGAGVVGENNVWFFCDGISSIPMNEATLGINLQKDRRNLLRAQDLLCRYLAADSIVEEAIKDARAAEVLLKILSLEKERLHELTSAVGAEDCRLPTPPSTQVSFLQGIDKEVDTTTLGFGVTCGLCADRFEQLSLLGRHWMERHKWEAYQFQKCLSCRVCGDILADRMQLLSHGKSAHPSDPISALGWSICVVCDKQFMNFDHLWQHVEDQHSPHWRNAEFAAQIVSVRPLAGHQKHAEVMRKNLASNQPNGAALKYQCRFCGLRFPLLPDLGRHHQEKHLTVKQAFITNGLGEPQTGMYMLSKDGVLMPSKPNNKLLSSPDSKEILDVARFACCKTWLYNELGKRYVDLPPRLGVQAAHLCSVAKVEIRWHIDGYVCPEGCKEYSELREAVKVPSVEVDLIGLSLHFPAVLDATNADQEMNADIQAPTLVNSTDQETGLVKSNENMMMSVVNGAPKSLVLLEDLSNGQEQVPIVCVVDRDTIEPCTCSLCIENAKSGPPNMDALRPWDTFVYGTKRLLDPSLGLDTKDSRLGCSCGTEGCAPHSCDHVSMFDNDNTEAQDIHGQSMRGRFPYDNFGRIIVEEGYMVYECNSSCRCREDCENRILQKGVRVKLEVFKSRHKGWGVRAGEPIARGTFVCEYVGEVLNDQEANKRGERYDQVGCSYLYDIDAHLDITGARVASKPFVIDATKYGNVARFINHSCAPNLINYEVLVESMDCQLAHIGFFANRDIVMGEELAYNYRYKLLRGKGCPCHCGAPNCRGRLY</sequence>
<dbReference type="InterPro" id="IPR013087">
    <property type="entry name" value="Znf_C2H2_type"/>
</dbReference>
<feature type="domain" description="Post-SET" evidence="11">
    <location>
        <begin position="1529"/>
        <end position="1545"/>
    </location>
</feature>
<keyword evidence="6" id="KW-0862">Zinc</keyword>
<organism evidence="12 13">
    <name type="scientific">Sphagnum jensenii</name>
    <dbReference type="NCBI Taxonomy" id="128206"/>
    <lineage>
        <taxon>Eukaryota</taxon>
        <taxon>Viridiplantae</taxon>
        <taxon>Streptophyta</taxon>
        <taxon>Embryophyta</taxon>
        <taxon>Bryophyta</taxon>
        <taxon>Sphagnophytina</taxon>
        <taxon>Sphagnopsida</taxon>
        <taxon>Sphagnales</taxon>
        <taxon>Sphagnaceae</taxon>
        <taxon>Sphagnum</taxon>
    </lineage>
</organism>
<keyword evidence="2" id="KW-0158">Chromosome</keyword>
<dbReference type="PANTHER" id="PTHR47325">
    <property type="entry name" value="HISTONE-LYSINE N-METHYLTRANSFERASE SUVR5"/>
    <property type="match status" value="1"/>
</dbReference>
<name>A0ABP0WDF0_9BRYO</name>
<dbReference type="InterPro" id="IPR040689">
    <property type="entry name" value="SUVR5_Znf-C2H2_3rpt"/>
</dbReference>
<dbReference type="SMART" id="SM00468">
    <property type="entry name" value="PreSET"/>
    <property type="match status" value="1"/>
</dbReference>
<keyword evidence="6" id="KW-0863">Zinc-finger</keyword>
<dbReference type="InterPro" id="IPR001214">
    <property type="entry name" value="SET_dom"/>
</dbReference>
<feature type="region of interest" description="Disordered" evidence="7">
    <location>
        <begin position="468"/>
        <end position="526"/>
    </location>
</feature>
<dbReference type="InterPro" id="IPR046341">
    <property type="entry name" value="SET_dom_sf"/>
</dbReference>
<evidence type="ECO:0000256" key="2">
    <source>
        <dbReference type="ARBA" id="ARBA00022454"/>
    </source>
</evidence>
<keyword evidence="3" id="KW-0489">Methyltransferase</keyword>
<evidence type="ECO:0000259" key="9">
    <source>
        <dbReference type="PROSITE" id="PS50280"/>
    </source>
</evidence>
<evidence type="ECO:0000259" key="8">
    <source>
        <dbReference type="PROSITE" id="PS50157"/>
    </source>
</evidence>
<feature type="compositionally biased region" description="Gly residues" evidence="7">
    <location>
        <begin position="698"/>
        <end position="707"/>
    </location>
</feature>
<feature type="compositionally biased region" description="Polar residues" evidence="7">
    <location>
        <begin position="470"/>
        <end position="499"/>
    </location>
</feature>
<dbReference type="SMART" id="SM00317">
    <property type="entry name" value="SET"/>
    <property type="match status" value="1"/>
</dbReference>
<evidence type="ECO:0000256" key="5">
    <source>
        <dbReference type="ARBA" id="ARBA00022691"/>
    </source>
</evidence>
<dbReference type="PROSITE" id="PS50157">
    <property type="entry name" value="ZINC_FINGER_C2H2_2"/>
    <property type="match status" value="1"/>
</dbReference>
<keyword evidence="6" id="KW-0479">Metal-binding</keyword>
<reference evidence="12" key="1">
    <citation type="submission" date="2024-02" db="EMBL/GenBank/DDBJ databases">
        <authorList>
            <consortium name="ELIXIR-Norway"/>
            <consortium name="Elixir Norway"/>
        </authorList>
    </citation>
    <scope>NUCLEOTIDE SEQUENCE</scope>
</reference>
<dbReference type="Gene3D" id="3.30.160.60">
    <property type="entry name" value="Classic Zinc Finger"/>
    <property type="match status" value="1"/>
</dbReference>
<dbReference type="InterPro" id="IPR007728">
    <property type="entry name" value="Pre-SET_dom"/>
</dbReference>
<dbReference type="PROSITE" id="PS50867">
    <property type="entry name" value="PRE_SET"/>
    <property type="match status" value="1"/>
</dbReference>
<evidence type="ECO:0000256" key="7">
    <source>
        <dbReference type="SAM" id="MobiDB-lite"/>
    </source>
</evidence>
<feature type="compositionally biased region" description="Low complexity" evidence="7">
    <location>
        <begin position="554"/>
        <end position="599"/>
    </location>
</feature>
<protein>
    <recommendedName>
        <fullName evidence="14">Histone-lysine N-methyltransferase SUVR5</fullName>
    </recommendedName>
</protein>
<dbReference type="PROSITE" id="PS50280">
    <property type="entry name" value="SET"/>
    <property type="match status" value="1"/>
</dbReference>
<evidence type="ECO:0000256" key="3">
    <source>
        <dbReference type="ARBA" id="ARBA00022603"/>
    </source>
</evidence>
<evidence type="ECO:0000256" key="4">
    <source>
        <dbReference type="ARBA" id="ARBA00022679"/>
    </source>
</evidence>
<feature type="domain" description="C2H2-type" evidence="8">
    <location>
        <begin position="1037"/>
        <end position="1065"/>
    </location>
</feature>
<dbReference type="Pfam" id="PF18868">
    <property type="entry name" value="zf-C2H2_3rep"/>
    <property type="match status" value="1"/>
</dbReference>
<feature type="compositionally biased region" description="Basic and acidic residues" evidence="7">
    <location>
        <begin position="515"/>
        <end position="526"/>
    </location>
</feature>
<feature type="region of interest" description="Disordered" evidence="7">
    <location>
        <begin position="549"/>
        <end position="599"/>
    </location>
</feature>
<dbReference type="PROSITE" id="PS50868">
    <property type="entry name" value="POST_SET"/>
    <property type="match status" value="1"/>
</dbReference>
<dbReference type="SUPFAM" id="SSF82199">
    <property type="entry name" value="SET domain"/>
    <property type="match status" value="1"/>
</dbReference>
<feature type="domain" description="SET" evidence="9">
    <location>
        <begin position="1391"/>
        <end position="1522"/>
    </location>
</feature>
<dbReference type="Pfam" id="PF05033">
    <property type="entry name" value="Pre-SET"/>
    <property type="match status" value="1"/>
</dbReference>
<dbReference type="PANTHER" id="PTHR47325:SF1">
    <property type="entry name" value="HISTONE-LYSINE N-METHYLTRANSFERASE SUVR5"/>
    <property type="match status" value="1"/>
</dbReference>
<dbReference type="PROSITE" id="PS00028">
    <property type="entry name" value="ZINC_FINGER_C2H2_1"/>
    <property type="match status" value="4"/>
</dbReference>
<dbReference type="InterPro" id="IPR003616">
    <property type="entry name" value="Post-SET_dom"/>
</dbReference>
<dbReference type="EMBL" id="OZ020111">
    <property type="protein sequence ID" value="CAK9263818.1"/>
    <property type="molecule type" value="Genomic_DNA"/>
</dbReference>
<evidence type="ECO:0008006" key="14">
    <source>
        <dbReference type="Google" id="ProtNLM"/>
    </source>
</evidence>
<dbReference type="SMART" id="SM00508">
    <property type="entry name" value="PostSET"/>
    <property type="match status" value="1"/>
</dbReference>
<keyword evidence="5" id="KW-0949">S-adenosyl-L-methionine</keyword>
<dbReference type="SMART" id="SM00355">
    <property type="entry name" value="ZnF_C2H2"/>
    <property type="match status" value="4"/>
</dbReference>
<evidence type="ECO:0000259" key="10">
    <source>
        <dbReference type="PROSITE" id="PS50867"/>
    </source>
</evidence>
<evidence type="ECO:0000256" key="1">
    <source>
        <dbReference type="ARBA" id="ARBA00004286"/>
    </source>
</evidence>
<evidence type="ECO:0000313" key="12">
    <source>
        <dbReference type="EMBL" id="CAK9263818.1"/>
    </source>
</evidence>
<feature type="region of interest" description="Disordered" evidence="7">
    <location>
        <begin position="694"/>
        <end position="742"/>
    </location>
</feature>
<evidence type="ECO:0000313" key="13">
    <source>
        <dbReference type="Proteomes" id="UP001497444"/>
    </source>
</evidence>
<keyword evidence="13" id="KW-1185">Reference proteome</keyword>
<dbReference type="Gene3D" id="2.170.270.10">
    <property type="entry name" value="SET domain"/>
    <property type="match status" value="1"/>
</dbReference>
<evidence type="ECO:0000259" key="11">
    <source>
        <dbReference type="PROSITE" id="PS50868"/>
    </source>
</evidence>
<feature type="domain" description="Pre-SET" evidence="10">
    <location>
        <begin position="1312"/>
        <end position="1388"/>
    </location>
</feature>
<keyword evidence="4" id="KW-0808">Transferase</keyword>
<evidence type="ECO:0000256" key="6">
    <source>
        <dbReference type="PROSITE-ProRule" id="PRU00042"/>
    </source>
</evidence>
<proteinExistence type="predicted"/>
<gene>
    <name evidence="12" type="ORF">CSSPJE1EN1_LOCUS9296</name>
</gene>
<accession>A0ABP0WDF0</accession>
<dbReference type="Proteomes" id="UP001497444">
    <property type="component" value="Chromosome 16"/>
</dbReference>
<feature type="compositionally biased region" description="Low complexity" evidence="7">
    <location>
        <begin position="708"/>
        <end position="731"/>
    </location>
</feature>
<comment type="subcellular location">
    <subcellularLocation>
        <location evidence="1">Chromosome</location>
    </subcellularLocation>
</comment>